<name>A0A8X6HKC7_TRICU</name>
<proteinExistence type="predicted"/>
<accession>A0A8X6HKC7</accession>
<gene>
    <name evidence="1" type="ORF">TNCT_475451</name>
</gene>
<dbReference type="Proteomes" id="UP000887116">
    <property type="component" value="Unassembled WGS sequence"/>
</dbReference>
<reference evidence="1" key="1">
    <citation type="submission" date="2020-07" db="EMBL/GenBank/DDBJ databases">
        <title>Multicomponent nature underlies the extraordinary mechanical properties of spider dragline silk.</title>
        <authorList>
            <person name="Kono N."/>
            <person name="Nakamura H."/>
            <person name="Mori M."/>
            <person name="Yoshida Y."/>
            <person name="Ohtoshi R."/>
            <person name="Malay A.D."/>
            <person name="Moran D.A.P."/>
            <person name="Tomita M."/>
            <person name="Numata K."/>
            <person name="Arakawa K."/>
        </authorList>
    </citation>
    <scope>NUCLEOTIDE SEQUENCE</scope>
</reference>
<sequence>MKYQNPKRNIPFVKLTTSSGVMTPVIPQVNNTMELCWSLFFVYRCSPESLSTVEKGGNCWILGAFNSRIACLLSEELNRSH</sequence>
<organism evidence="1 2">
    <name type="scientific">Trichonephila clavata</name>
    <name type="common">Joro spider</name>
    <name type="synonym">Nephila clavata</name>
    <dbReference type="NCBI Taxonomy" id="2740835"/>
    <lineage>
        <taxon>Eukaryota</taxon>
        <taxon>Metazoa</taxon>
        <taxon>Ecdysozoa</taxon>
        <taxon>Arthropoda</taxon>
        <taxon>Chelicerata</taxon>
        <taxon>Arachnida</taxon>
        <taxon>Araneae</taxon>
        <taxon>Araneomorphae</taxon>
        <taxon>Entelegynae</taxon>
        <taxon>Araneoidea</taxon>
        <taxon>Nephilidae</taxon>
        <taxon>Trichonephila</taxon>
    </lineage>
</organism>
<evidence type="ECO:0000313" key="1">
    <source>
        <dbReference type="EMBL" id="GFQ88239.1"/>
    </source>
</evidence>
<dbReference type="EMBL" id="BMAO01033272">
    <property type="protein sequence ID" value="GFQ88239.1"/>
    <property type="molecule type" value="Genomic_DNA"/>
</dbReference>
<keyword evidence="2" id="KW-1185">Reference proteome</keyword>
<evidence type="ECO:0000313" key="2">
    <source>
        <dbReference type="Proteomes" id="UP000887116"/>
    </source>
</evidence>
<comment type="caution">
    <text evidence="1">The sequence shown here is derived from an EMBL/GenBank/DDBJ whole genome shotgun (WGS) entry which is preliminary data.</text>
</comment>
<protein>
    <submittedName>
        <fullName evidence="1">Uncharacterized protein</fullName>
    </submittedName>
</protein>
<dbReference type="AlphaFoldDB" id="A0A8X6HKC7"/>